<evidence type="ECO:0000313" key="1">
    <source>
        <dbReference type="EnsemblPlants" id="KQK94284"/>
    </source>
</evidence>
<sequence>MVQDHDLWLGVDSSLCFIMFCLRVAVRTELTVKTVCVAGAYFFCCNCK</sequence>
<keyword evidence="2" id="KW-1185">Reference proteome</keyword>
<proteinExistence type="predicted"/>
<dbReference type="InParanoid" id="K3ZPR9"/>
<dbReference type="EnsemblPlants" id="KQK94284">
    <property type="protein sequence ID" value="KQK94284"/>
    <property type="gene ID" value="SETIT_028599mg"/>
</dbReference>
<reference evidence="2" key="1">
    <citation type="journal article" date="2012" name="Nat. Biotechnol.">
        <title>Reference genome sequence of the model plant Setaria.</title>
        <authorList>
            <person name="Bennetzen J.L."/>
            <person name="Schmutz J."/>
            <person name="Wang H."/>
            <person name="Percifield R."/>
            <person name="Hawkins J."/>
            <person name="Pontaroli A.C."/>
            <person name="Estep M."/>
            <person name="Feng L."/>
            <person name="Vaughn J.N."/>
            <person name="Grimwood J."/>
            <person name="Jenkins J."/>
            <person name="Barry K."/>
            <person name="Lindquist E."/>
            <person name="Hellsten U."/>
            <person name="Deshpande S."/>
            <person name="Wang X."/>
            <person name="Wu X."/>
            <person name="Mitros T."/>
            <person name="Triplett J."/>
            <person name="Yang X."/>
            <person name="Ye C.Y."/>
            <person name="Mauro-Herrera M."/>
            <person name="Wang L."/>
            <person name="Li P."/>
            <person name="Sharma M."/>
            <person name="Sharma R."/>
            <person name="Ronald P.C."/>
            <person name="Panaud O."/>
            <person name="Kellogg E.A."/>
            <person name="Brutnell T.P."/>
            <person name="Doust A.N."/>
            <person name="Tuskan G.A."/>
            <person name="Rokhsar D."/>
            <person name="Devos K.M."/>
        </authorList>
    </citation>
    <scope>NUCLEOTIDE SEQUENCE [LARGE SCALE GENOMIC DNA]</scope>
    <source>
        <strain evidence="2">cv. Yugu1</strain>
    </source>
</reference>
<dbReference type="EMBL" id="AGNK02004817">
    <property type="status" value="NOT_ANNOTATED_CDS"/>
    <property type="molecule type" value="Genomic_DNA"/>
</dbReference>
<dbReference type="Proteomes" id="UP000004995">
    <property type="component" value="Unassembled WGS sequence"/>
</dbReference>
<dbReference type="Gramene" id="KQK94284">
    <property type="protein sequence ID" value="KQK94284"/>
    <property type="gene ID" value="SETIT_028599mg"/>
</dbReference>
<name>K3ZPR9_SETIT</name>
<reference evidence="1" key="2">
    <citation type="submission" date="2018-08" db="UniProtKB">
        <authorList>
            <consortium name="EnsemblPlants"/>
        </authorList>
    </citation>
    <scope>IDENTIFICATION</scope>
    <source>
        <strain evidence="1">Yugu1</strain>
    </source>
</reference>
<dbReference type="HOGENOM" id="CLU_3160945_0_0_1"/>
<protein>
    <submittedName>
        <fullName evidence="1">Uncharacterized protein</fullName>
    </submittedName>
</protein>
<organism evidence="1 2">
    <name type="scientific">Setaria italica</name>
    <name type="common">Foxtail millet</name>
    <name type="synonym">Panicum italicum</name>
    <dbReference type="NCBI Taxonomy" id="4555"/>
    <lineage>
        <taxon>Eukaryota</taxon>
        <taxon>Viridiplantae</taxon>
        <taxon>Streptophyta</taxon>
        <taxon>Embryophyta</taxon>
        <taxon>Tracheophyta</taxon>
        <taxon>Spermatophyta</taxon>
        <taxon>Magnoliopsida</taxon>
        <taxon>Liliopsida</taxon>
        <taxon>Poales</taxon>
        <taxon>Poaceae</taxon>
        <taxon>PACMAD clade</taxon>
        <taxon>Panicoideae</taxon>
        <taxon>Panicodae</taxon>
        <taxon>Paniceae</taxon>
        <taxon>Cenchrinae</taxon>
        <taxon>Setaria</taxon>
    </lineage>
</organism>
<accession>K3ZPR9</accession>
<dbReference type="AlphaFoldDB" id="K3ZPR9"/>
<evidence type="ECO:0000313" key="2">
    <source>
        <dbReference type="Proteomes" id="UP000004995"/>
    </source>
</evidence>